<dbReference type="InterPro" id="IPR036436">
    <property type="entry name" value="Disintegrin_dom_sf"/>
</dbReference>
<dbReference type="OrthoDB" id="2149267at2759"/>
<keyword evidence="4" id="KW-1185">Reference proteome</keyword>
<comment type="caution">
    <text evidence="3">The sequence shown here is derived from an EMBL/GenBank/DDBJ whole genome shotgun (WGS) entry which is preliminary data.</text>
</comment>
<dbReference type="EMBL" id="MUJZ01023432">
    <property type="protein sequence ID" value="OTF79373.1"/>
    <property type="molecule type" value="Genomic_DNA"/>
</dbReference>
<comment type="caution">
    <text evidence="1">Lacks conserved residue(s) required for the propagation of feature annotation.</text>
</comment>
<reference evidence="3 4" key="1">
    <citation type="submission" date="2017-03" db="EMBL/GenBank/DDBJ databases">
        <title>Genome Survey of Euroglyphus maynei.</title>
        <authorList>
            <person name="Arlian L.G."/>
            <person name="Morgan M.S."/>
            <person name="Rider S.D."/>
        </authorList>
    </citation>
    <scope>NUCLEOTIDE SEQUENCE [LARGE SCALE GENOMIC DNA]</scope>
    <source>
        <strain evidence="3">Arlian Lab</strain>
        <tissue evidence="3">Whole body</tissue>
    </source>
</reference>
<dbReference type="GO" id="GO:0004222">
    <property type="term" value="F:metalloendopeptidase activity"/>
    <property type="evidence" value="ECO:0007669"/>
    <property type="project" value="TreeGrafter"/>
</dbReference>
<dbReference type="InterPro" id="IPR049038">
    <property type="entry name" value="ADAM10_Cys-rich"/>
</dbReference>
<feature type="non-terminal residue" evidence="3">
    <location>
        <position position="1"/>
    </location>
</feature>
<gene>
    <name evidence="3" type="ORF">BLA29_007712</name>
</gene>
<feature type="domain" description="Disintegrin" evidence="2">
    <location>
        <begin position="4"/>
        <end position="69"/>
    </location>
</feature>
<dbReference type="AlphaFoldDB" id="A0A1Y3BHS5"/>
<dbReference type="InterPro" id="IPR051489">
    <property type="entry name" value="ADAM_Metalloproteinase"/>
</dbReference>
<dbReference type="PANTHER" id="PTHR45702:SF3">
    <property type="entry name" value="KUZBANIAN-LIKE, ISOFORM A"/>
    <property type="match status" value="1"/>
</dbReference>
<protein>
    <recommendedName>
        <fullName evidence="2">Disintegrin domain-containing protein</fullName>
    </recommendedName>
</protein>
<dbReference type="GO" id="GO:0005886">
    <property type="term" value="C:plasma membrane"/>
    <property type="evidence" value="ECO:0007669"/>
    <property type="project" value="TreeGrafter"/>
</dbReference>
<evidence type="ECO:0000259" key="2">
    <source>
        <dbReference type="PROSITE" id="PS50214"/>
    </source>
</evidence>
<dbReference type="GO" id="GO:0006509">
    <property type="term" value="P:membrane protein ectodomain proteolysis"/>
    <property type="evidence" value="ECO:0007669"/>
    <property type="project" value="TreeGrafter"/>
</dbReference>
<sequence>EPQDAICGNEVVEDGEECDCGWEEDCKEPCCFPMRANSPPDEPPCRLRPNVICSPSQGPCCTQDCKLKECTGSICMAYGLESCQCKQGPNDSPAKLCELCCRMPSDDSTCKSSFEWNTSPYDVPDLYAKPGTPCDNYNGYC</sequence>
<organism evidence="3 4">
    <name type="scientific">Euroglyphus maynei</name>
    <name type="common">Mayne's house dust mite</name>
    <dbReference type="NCBI Taxonomy" id="6958"/>
    <lineage>
        <taxon>Eukaryota</taxon>
        <taxon>Metazoa</taxon>
        <taxon>Ecdysozoa</taxon>
        <taxon>Arthropoda</taxon>
        <taxon>Chelicerata</taxon>
        <taxon>Arachnida</taxon>
        <taxon>Acari</taxon>
        <taxon>Acariformes</taxon>
        <taxon>Sarcoptiformes</taxon>
        <taxon>Astigmata</taxon>
        <taxon>Psoroptidia</taxon>
        <taxon>Analgoidea</taxon>
        <taxon>Pyroglyphidae</taxon>
        <taxon>Pyroglyphinae</taxon>
        <taxon>Euroglyphus</taxon>
    </lineage>
</organism>
<proteinExistence type="predicted"/>
<evidence type="ECO:0000256" key="1">
    <source>
        <dbReference type="PROSITE-ProRule" id="PRU00068"/>
    </source>
</evidence>
<dbReference type="PROSITE" id="PS50214">
    <property type="entry name" value="DISINTEGRIN_2"/>
    <property type="match status" value="1"/>
</dbReference>
<dbReference type="Gene3D" id="4.10.70.10">
    <property type="entry name" value="Disintegrin domain"/>
    <property type="match status" value="1"/>
</dbReference>
<feature type="non-terminal residue" evidence="3">
    <location>
        <position position="141"/>
    </location>
</feature>
<dbReference type="InterPro" id="IPR001762">
    <property type="entry name" value="Disintegrin_dom"/>
</dbReference>
<name>A0A1Y3BHS5_EURMA</name>
<dbReference type="PANTHER" id="PTHR45702">
    <property type="entry name" value="ADAM10/ADAM17 METALLOPEPTIDASE FAMILY MEMBER"/>
    <property type="match status" value="1"/>
</dbReference>
<dbReference type="Pfam" id="PF21299">
    <property type="entry name" value="ADAM10_Cys-rich"/>
    <property type="match status" value="1"/>
</dbReference>
<evidence type="ECO:0000313" key="4">
    <source>
        <dbReference type="Proteomes" id="UP000194236"/>
    </source>
</evidence>
<dbReference type="SMART" id="SM00050">
    <property type="entry name" value="DISIN"/>
    <property type="match status" value="1"/>
</dbReference>
<dbReference type="GO" id="GO:0007219">
    <property type="term" value="P:Notch signaling pathway"/>
    <property type="evidence" value="ECO:0007669"/>
    <property type="project" value="TreeGrafter"/>
</dbReference>
<evidence type="ECO:0000313" key="3">
    <source>
        <dbReference type="EMBL" id="OTF79373.1"/>
    </source>
</evidence>
<accession>A0A1Y3BHS5</accession>
<dbReference type="Proteomes" id="UP000194236">
    <property type="component" value="Unassembled WGS sequence"/>
</dbReference>